<name>A0ACC0SN57_POPTR</name>
<sequence>MQPRSCQNSFPANPHQARNNVHSHRRSLRTNYYQALAADHPFCQGFWHSFMLVPSQIPAHHPTRILLCFCSVHAFLYLFQCLLLNQMRHCLCAAGKTPHLSFFFPSHFVGLLDLASLTHFIFSINCRYFLAHALRSVCTDISSCYEIMSTQIVQTVTCVWLSAINVHESS</sequence>
<evidence type="ECO:0000313" key="1">
    <source>
        <dbReference type="EMBL" id="KAI9390697.1"/>
    </source>
</evidence>
<proteinExistence type="predicted"/>
<gene>
    <name evidence="1" type="ORF">POPTR_008G213423v4</name>
</gene>
<evidence type="ECO:0000313" key="2">
    <source>
        <dbReference type="Proteomes" id="UP000006729"/>
    </source>
</evidence>
<organism evidence="1 2">
    <name type="scientific">Populus trichocarpa</name>
    <name type="common">Western balsam poplar</name>
    <name type="synonym">Populus balsamifera subsp. trichocarpa</name>
    <dbReference type="NCBI Taxonomy" id="3694"/>
    <lineage>
        <taxon>Eukaryota</taxon>
        <taxon>Viridiplantae</taxon>
        <taxon>Streptophyta</taxon>
        <taxon>Embryophyta</taxon>
        <taxon>Tracheophyta</taxon>
        <taxon>Spermatophyta</taxon>
        <taxon>Magnoliopsida</taxon>
        <taxon>eudicotyledons</taxon>
        <taxon>Gunneridae</taxon>
        <taxon>Pentapetalae</taxon>
        <taxon>rosids</taxon>
        <taxon>fabids</taxon>
        <taxon>Malpighiales</taxon>
        <taxon>Salicaceae</taxon>
        <taxon>Saliceae</taxon>
        <taxon>Populus</taxon>
    </lineage>
</organism>
<dbReference type="Proteomes" id="UP000006729">
    <property type="component" value="Chromosome 8"/>
</dbReference>
<protein>
    <submittedName>
        <fullName evidence="1">Uncharacterized protein</fullName>
    </submittedName>
</protein>
<dbReference type="EMBL" id="CM009297">
    <property type="protein sequence ID" value="KAI9390697.1"/>
    <property type="molecule type" value="Genomic_DNA"/>
</dbReference>
<keyword evidence="2" id="KW-1185">Reference proteome</keyword>
<comment type="caution">
    <text evidence="1">The sequence shown here is derived from an EMBL/GenBank/DDBJ whole genome shotgun (WGS) entry which is preliminary data.</text>
</comment>
<reference evidence="1 2" key="1">
    <citation type="journal article" date="2006" name="Science">
        <title>The genome of black cottonwood, Populus trichocarpa (Torr. &amp; Gray).</title>
        <authorList>
            <person name="Tuskan G.A."/>
            <person name="Difazio S."/>
            <person name="Jansson S."/>
            <person name="Bohlmann J."/>
            <person name="Grigoriev I."/>
            <person name="Hellsten U."/>
            <person name="Putnam N."/>
            <person name="Ralph S."/>
            <person name="Rombauts S."/>
            <person name="Salamov A."/>
            <person name="Schein J."/>
            <person name="Sterck L."/>
            <person name="Aerts A."/>
            <person name="Bhalerao R.R."/>
            <person name="Bhalerao R.P."/>
            <person name="Blaudez D."/>
            <person name="Boerjan W."/>
            <person name="Brun A."/>
            <person name="Brunner A."/>
            <person name="Busov V."/>
            <person name="Campbell M."/>
            <person name="Carlson J."/>
            <person name="Chalot M."/>
            <person name="Chapman J."/>
            <person name="Chen G.L."/>
            <person name="Cooper D."/>
            <person name="Coutinho P.M."/>
            <person name="Couturier J."/>
            <person name="Covert S."/>
            <person name="Cronk Q."/>
            <person name="Cunningham R."/>
            <person name="Davis J."/>
            <person name="Degroeve S."/>
            <person name="Dejardin A."/>
            <person name="Depamphilis C."/>
            <person name="Detter J."/>
            <person name="Dirks B."/>
            <person name="Dubchak I."/>
            <person name="Duplessis S."/>
            <person name="Ehlting J."/>
            <person name="Ellis B."/>
            <person name="Gendler K."/>
            <person name="Goodstein D."/>
            <person name="Gribskov M."/>
            <person name="Grimwood J."/>
            <person name="Groover A."/>
            <person name="Gunter L."/>
            <person name="Hamberger B."/>
            <person name="Heinze B."/>
            <person name="Helariutta Y."/>
            <person name="Henrissat B."/>
            <person name="Holligan D."/>
            <person name="Holt R."/>
            <person name="Huang W."/>
            <person name="Islam-Faridi N."/>
            <person name="Jones S."/>
            <person name="Jones-Rhoades M."/>
            <person name="Jorgensen R."/>
            <person name="Joshi C."/>
            <person name="Kangasjarvi J."/>
            <person name="Karlsson J."/>
            <person name="Kelleher C."/>
            <person name="Kirkpatrick R."/>
            <person name="Kirst M."/>
            <person name="Kohler A."/>
            <person name="Kalluri U."/>
            <person name="Larimer F."/>
            <person name="Leebens-Mack J."/>
            <person name="Leple J.C."/>
            <person name="Locascio P."/>
            <person name="Lou Y."/>
            <person name="Lucas S."/>
            <person name="Martin F."/>
            <person name="Montanini B."/>
            <person name="Napoli C."/>
            <person name="Nelson D.R."/>
            <person name="Nelson C."/>
            <person name="Nieminen K."/>
            <person name="Nilsson O."/>
            <person name="Pereda V."/>
            <person name="Peter G."/>
            <person name="Philippe R."/>
            <person name="Pilate G."/>
            <person name="Poliakov A."/>
            <person name="Razumovskaya J."/>
            <person name="Richardson P."/>
            <person name="Rinaldi C."/>
            <person name="Ritland K."/>
            <person name="Rouze P."/>
            <person name="Ryaboy D."/>
            <person name="Schmutz J."/>
            <person name="Schrader J."/>
            <person name="Segerman B."/>
            <person name="Shin H."/>
            <person name="Siddiqui A."/>
            <person name="Sterky F."/>
            <person name="Terry A."/>
            <person name="Tsai C.J."/>
            <person name="Uberbacher E."/>
            <person name="Unneberg P."/>
            <person name="Vahala J."/>
            <person name="Wall K."/>
            <person name="Wessler S."/>
            <person name="Yang G."/>
            <person name="Yin T."/>
            <person name="Douglas C."/>
            <person name="Marra M."/>
            <person name="Sandberg G."/>
            <person name="Van de Peer Y."/>
            <person name="Rokhsar D."/>
        </authorList>
    </citation>
    <scope>NUCLEOTIDE SEQUENCE [LARGE SCALE GENOMIC DNA]</scope>
    <source>
        <strain evidence="2">cv. Nisqually</strain>
    </source>
</reference>
<accession>A0ACC0SN57</accession>